<feature type="compositionally biased region" description="Acidic residues" evidence="1">
    <location>
        <begin position="1"/>
        <end position="11"/>
    </location>
</feature>
<reference evidence="2" key="1">
    <citation type="submission" date="2021-01" db="EMBL/GenBank/DDBJ databases">
        <authorList>
            <person name="Corre E."/>
            <person name="Pelletier E."/>
            <person name="Niang G."/>
            <person name="Scheremetjew M."/>
            <person name="Finn R."/>
            <person name="Kale V."/>
            <person name="Holt S."/>
            <person name="Cochrane G."/>
            <person name="Meng A."/>
            <person name="Brown T."/>
            <person name="Cohen L."/>
        </authorList>
    </citation>
    <scope>NUCLEOTIDE SEQUENCE</scope>
    <source>
        <strain evidence="2">UTEX LB 985</strain>
    </source>
</reference>
<dbReference type="EMBL" id="HBGU01023368">
    <property type="protein sequence ID" value="CAD9439872.1"/>
    <property type="molecule type" value="Transcribed_RNA"/>
</dbReference>
<evidence type="ECO:0000256" key="1">
    <source>
        <dbReference type="SAM" id="MobiDB-lite"/>
    </source>
</evidence>
<feature type="region of interest" description="Disordered" evidence="1">
    <location>
        <begin position="1"/>
        <end position="31"/>
    </location>
</feature>
<name>A0A7S2D028_9EUKA</name>
<accession>A0A7S2D028</accession>
<gene>
    <name evidence="2" type="ORF">CBRE1094_LOCUS12721</name>
</gene>
<organism evidence="2">
    <name type="scientific">Haptolina brevifila</name>
    <dbReference type="NCBI Taxonomy" id="156173"/>
    <lineage>
        <taxon>Eukaryota</taxon>
        <taxon>Haptista</taxon>
        <taxon>Haptophyta</taxon>
        <taxon>Prymnesiophyceae</taxon>
        <taxon>Prymnesiales</taxon>
        <taxon>Prymnesiaceae</taxon>
        <taxon>Haptolina</taxon>
    </lineage>
</organism>
<proteinExistence type="predicted"/>
<protein>
    <submittedName>
        <fullName evidence="2">Uncharacterized protein</fullName>
    </submittedName>
</protein>
<dbReference type="AlphaFoldDB" id="A0A7S2D028"/>
<evidence type="ECO:0000313" key="2">
    <source>
        <dbReference type="EMBL" id="CAD9439872.1"/>
    </source>
</evidence>
<sequence length="109" mass="12067">MVVVEEEEAGAEEVKEEMAEEPVVEPGSYEHDNATRLDSGLSFGASSLELGALSQHSSHSRFAWLKEKLRAFFAQRTVISLTWCYCYLARSCRNSEASAGVDPYMTATL</sequence>